<organism evidence="15 16">
    <name type="scientific">Marinobacter lutaoensis</name>
    <dbReference type="NCBI Taxonomy" id="135739"/>
    <lineage>
        <taxon>Bacteria</taxon>
        <taxon>Pseudomonadati</taxon>
        <taxon>Pseudomonadota</taxon>
        <taxon>Gammaproteobacteria</taxon>
        <taxon>Pseudomonadales</taxon>
        <taxon>Marinobacteraceae</taxon>
        <taxon>Marinobacter</taxon>
    </lineage>
</organism>
<accession>A0A1V2DT11</accession>
<evidence type="ECO:0000259" key="14">
    <source>
        <dbReference type="Pfam" id="PF09349"/>
    </source>
</evidence>
<evidence type="ECO:0000256" key="7">
    <source>
        <dbReference type="ARBA" id="ARBA00022631"/>
    </source>
</evidence>
<feature type="region of interest" description="Disordered" evidence="12">
    <location>
        <begin position="1"/>
        <end position="63"/>
    </location>
</feature>
<evidence type="ECO:0000313" key="16">
    <source>
        <dbReference type="Proteomes" id="UP000189339"/>
    </source>
</evidence>
<name>A0A1V2DT11_9GAMM</name>
<dbReference type="InterPro" id="IPR023418">
    <property type="entry name" value="Thyroxine_BS"/>
</dbReference>
<keyword evidence="7" id="KW-0659">Purine metabolism</keyword>
<feature type="domain" description="Transthyretin/hydroxyisourate hydrolase" evidence="13">
    <location>
        <begin position="232"/>
        <end position="340"/>
    </location>
</feature>
<dbReference type="GO" id="GO:0019628">
    <property type="term" value="P:urate catabolic process"/>
    <property type="evidence" value="ECO:0007669"/>
    <property type="project" value="TreeGrafter"/>
</dbReference>
<evidence type="ECO:0000313" key="15">
    <source>
        <dbReference type="EMBL" id="ONF43865.1"/>
    </source>
</evidence>
<dbReference type="Pfam" id="PF00576">
    <property type="entry name" value="Transthyretin"/>
    <property type="match status" value="1"/>
</dbReference>
<dbReference type="Gene3D" id="1.10.3330.10">
    <property type="entry name" value="Oxo-4-hydroxy-4-carboxy-5-ureidoimidazoline decarboxylase"/>
    <property type="match status" value="1"/>
</dbReference>
<feature type="binding site" evidence="11">
    <location>
        <position position="338"/>
    </location>
    <ligand>
        <name>substrate</name>
    </ligand>
</feature>
<gene>
    <name evidence="15" type="ORF">BTO32_09450</name>
</gene>
<evidence type="ECO:0000256" key="1">
    <source>
        <dbReference type="ARBA" id="ARBA00001043"/>
    </source>
</evidence>
<dbReference type="EC" id="4.1.1.97" evidence="4"/>
<dbReference type="PANTHER" id="PTHR43466">
    <property type="entry name" value="2-OXO-4-HYDROXY-4-CARBOXY-5-UREIDOIMIDAZOLINE DECARBOXYLASE-RELATED"/>
    <property type="match status" value="1"/>
</dbReference>
<dbReference type="EC" id="3.5.2.17" evidence="5"/>
<evidence type="ECO:0000256" key="10">
    <source>
        <dbReference type="ARBA" id="ARBA00023239"/>
    </source>
</evidence>
<dbReference type="CDD" id="cd05822">
    <property type="entry name" value="TLP_HIUase"/>
    <property type="match status" value="1"/>
</dbReference>
<protein>
    <recommendedName>
        <fullName evidence="6">5-hydroxyisourate hydrolase</fullName>
        <ecNumber evidence="5">3.5.2.17</ecNumber>
        <ecNumber evidence="4">4.1.1.97</ecNumber>
    </recommendedName>
</protein>
<dbReference type="STRING" id="135739.BTO32_09450"/>
<dbReference type="EMBL" id="MSCW01000006">
    <property type="protein sequence ID" value="ONF43865.1"/>
    <property type="molecule type" value="Genomic_DNA"/>
</dbReference>
<dbReference type="PANTHER" id="PTHR43466:SF1">
    <property type="entry name" value="2-OXO-4-HYDROXY-4-CARBOXY-5-UREIDOIMIDAZOLINE DECARBOXYLASE-RELATED"/>
    <property type="match status" value="1"/>
</dbReference>
<dbReference type="SUPFAM" id="SSF158694">
    <property type="entry name" value="UraD-Like"/>
    <property type="match status" value="1"/>
</dbReference>
<evidence type="ECO:0000256" key="4">
    <source>
        <dbReference type="ARBA" id="ARBA00012257"/>
    </source>
</evidence>
<sequence>MPGRPAPGSGQAPDGGGRVHLRRTVGHDPPGTGNAAPTRRCLERPQTADRTPLGGRRHPMTLDELNHLPPEAAARIFRNCCAAEPWVAGMVAGRPYRDLTEILACSRALWPTLDESDWLQAFEAHPRIGDVDSLREKYASTKDLASAEQAGTRQADETVLRRLKEGNDRYFDTYGFIFIVCATGKSAADMLALLEQRLGTPREEEIRNAAREQIKITELRLEKQFMAPRSPITTHILDLGNGTPAAGVGVTLTGPDDTGAPSAVLAQGTTDTDGRIGQWFEGPLKPGRYRLCFQTGAWFAARGQDTFFPEVNLDFQVTDSQAHYHVPLLLNQWGYSTYRGS</sequence>
<dbReference type="Pfam" id="PF09349">
    <property type="entry name" value="OHCU_decarbox"/>
    <property type="match status" value="1"/>
</dbReference>
<dbReference type="AlphaFoldDB" id="A0A1V2DT11"/>
<comment type="catalytic activity">
    <reaction evidence="2">
        <text>5-hydroxy-2-oxo-4-ureido-2,5-dihydro-1H-imidazole-5-carboxylate + H(+) = (S)-allantoin + CO2</text>
        <dbReference type="Rhea" id="RHEA:26301"/>
        <dbReference type="ChEBI" id="CHEBI:15378"/>
        <dbReference type="ChEBI" id="CHEBI:15678"/>
        <dbReference type="ChEBI" id="CHEBI:16526"/>
        <dbReference type="ChEBI" id="CHEBI:58639"/>
        <dbReference type="EC" id="4.1.1.97"/>
    </reaction>
</comment>
<dbReference type="Gene3D" id="2.60.40.180">
    <property type="entry name" value="Transthyretin/hydroxyisourate hydrolase domain"/>
    <property type="match status" value="1"/>
</dbReference>
<dbReference type="InterPro" id="IPR023416">
    <property type="entry name" value="Transthyretin/HIU_hydrolase_d"/>
</dbReference>
<dbReference type="InterPro" id="IPR036817">
    <property type="entry name" value="Transthyretin/HIU_hydrolase_sf"/>
</dbReference>
<dbReference type="NCBIfam" id="TIGR02962">
    <property type="entry name" value="hdxy_isourate"/>
    <property type="match status" value="1"/>
</dbReference>
<dbReference type="GO" id="GO:0033971">
    <property type="term" value="F:hydroxyisourate hydrolase activity"/>
    <property type="evidence" value="ECO:0007669"/>
    <property type="project" value="UniProtKB-EC"/>
</dbReference>
<reference evidence="15 16" key="1">
    <citation type="submission" date="2016-12" db="EMBL/GenBank/DDBJ databases">
        <title>Marinobacter lutaoensis whole genome sequencing.</title>
        <authorList>
            <person name="Verma A."/>
            <person name="Krishnamurthi S."/>
        </authorList>
    </citation>
    <scope>NUCLEOTIDE SEQUENCE [LARGE SCALE GENOMIC DNA]</scope>
    <source>
        <strain evidence="15 16">T5054</strain>
    </source>
</reference>
<keyword evidence="9" id="KW-0378">Hydrolase</keyword>
<evidence type="ECO:0000256" key="3">
    <source>
        <dbReference type="ARBA" id="ARBA00004754"/>
    </source>
</evidence>
<keyword evidence="8" id="KW-0210">Decarboxylase</keyword>
<comment type="pathway">
    <text evidence="3">Purine metabolism; urate degradation; (S)-allantoin from urate: step 3/3.</text>
</comment>
<keyword evidence="16" id="KW-1185">Reference proteome</keyword>
<dbReference type="PROSITE" id="PS00768">
    <property type="entry name" value="TRANSTHYRETIN_1"/>
    <property type="match status" value="1"/>
</dbReference>
<feature type="domain" description="Oxo-4-hydroxy-4-carboxy-5-ureidoimidazoline decarboxylase" evidence="14">
    <location>
        <begin position="66"/>
        <end position="222"/>
    </location>
</feature>
<keyword evidence="10" id="KW-0456">Lyase</keyword>
<dbReference type="InterPro" id="IPR000895">
    <property type="entry name" value="Transthyretin/HIU_hydrolase"/>
</dbReference>
<comment type="caution">
    <text evidence="15">The sequence shown here is derived from an EMBL/GenBank/DDBJ whole genome shotgun (WGS) entry which is preliminary data.</text>
</comment>
<evidence type="ECO:0000256" key="12">
    <source>
        <dbReference type="SAM" id="MobiDB-lite"/>
    </source>
</evidence>
<dbReference type="InterPro" id="IPR017595">
    <property type="entry name" value="OHCU_decarboxylase-2"/>
</dbReference>
<dbReference type="InterPro" id="IPR018020">
    <property type="entry name" value="OHCU_decarboxylase"/>
</dbReference>
<dbReference type="NCBIfam" id="NF010372">
    <property type="entry name" value="PRK13798.1"/>
    <property type="match status" value="1"/>
</dbReference>
<evidence type="ECO:0000256" key="6">
    <source>
        <dbReference type="ARBA" id="ARBA00017539"/>
    </source>
</evidence>
<evidence type="ECO:0000256" key="5">
    <source>
        <dbReference type="ARBA" id="ARBA00012609"/>
    </source>
</evidence>
<dbReference type="InterPro" id="IPR014306">
    <property type="entry name" value="Hydroxyisourate_hydrolase"/>
</dbReference>
<dbReference type="Proteomes" id="UP000189339">
    <property type="component" value="Unassembled WGS sequence"/>
</dbReference>
<evidence type="ECO:0000256" key="8">
    <source>
        <dbReference type="ARBA" id="ARBA00022793"/>
    </source>
</evidence>
<evidence type="ECO:0000256" key="2">
    <source>
        <dbReference type="ARBA" id="ARBA00001163"/>
    </source>
</evidence>
<comment type="catalytic activity">
    <reaction evidence="1">
        <text>5-hydroxyisourate + H2O = 5-hydroxy-2-oxo-4-ureido-2,5-dihydro-1H-imidazole-5-carboxylate + H(+)</text>
        <dbReference type="Rhea" id="RHEA:23736"/>
        <dbReference type="ChEBI" id="CHEBI:15377"/>
        <dbReference type="ChEBI" id="CHEBI:15378"/>
        <dbReference type="ChEBI" id="CHEBI:18072"/>
        <dbReference type="ChEBI" id="CHEBI:58639"/>
        <dbReference type="EC" id="3.5.2.17"/>
    </reaction>
</comment>
<dbReference type="InterPro" id="IPR036778">
    <property type="entry name" value="OHCU_decarboxylase_sf"/>
</dbReference>
<dbReference type="SUPFAM" id="SSF49472">
    <property type="entry name" value="Transthyretin (synonym: prealbumin)"/>
    <property type="match status" value="1"/>
</dbReference>
<evidence type="ECO:0000256" key="9">
    <source>
        <dbReference type="ARBA" id="ARBA00022801"/>
    </source>
</evidence>
<proteinExistence type="predicted"/>
<feature type="binding site" evidence="11">
    <location>
        <position position="235"/>
    </location>
    <ligand>
        <name>substrate</name>
    </ligand>
</feature>
<feature type="binding site" evidence="11">
    <location>
        <position position="275"/>
    </location>
    <ligand>
        <name>substrate</name>
    </ligand>
</feature>
<dbReference type="PRINTS" id="PR00189">
    <property type="entry name" value="TRNSTHYRETIN"/>
</dbReference>
<dbReference type="GO" id="GO:0006144">
    <property type="term" value="P:purine nucleobase metabolic process"/>
    <property type="evidence" value="ECO:0007669"/>
    <property type="project" value="UniProtKB-KW"/>
</dbReference>
<evidence type="ECO:0000256" key="11">
    <source>
        <dbReference type="PIRSR" id="PIRSR600895-51"/>
    </source>
</evidence>
<evidence type="ECO:0000259" key="13">
    <source>
        <dbReference type="Pfam" id="PF00576"/>
    </source>
</evidence>
<dbReference type="NCBIfam" id="TIGR03180">
    <property type="entry name" value="UraD_2"/>
    <property type="match status" value="1"/>
</dbReference>
<dbReference type="GO" id="GO:0051997">
    <property type="term" value="F:2-oxo-4-hydroxy-4-carboxy-5-ureidoimidazoline decarboxylase activity"/>
    <property type="evidence" value="ECO:0007669"/>
    <property type="project" value="UniProtKB-EC"/>
</dbReference>